<dbReference type="EMBL" id="QNGE01000843">
    <property type="protein sequence ID" value="KAA3679115.1"/>
    <property type="molecule type" value="Genomic_DNA"/>
</dbReference>
<proteinExistence type="predicted"/>
<name>A0A5J4NTV3_9TREM</name>
<comment type="caution">
    <text evidence="1">The sequence shown here is derived from an EMBL/GenBank/DDBJ whole genome shotgun (WGS) entry which is preliminary data.</text>
</comment>
<evidence type="ECO:0000313" key="2">
    <source>
        <dbReference type="Proteomes" id="UP000324629"/>
    </source>
</evidence>
<dbReference type="Proteomes" id="UP000324629">
    <property type="component" value="Unassembled WGS sequence"/>
</dbReference>
<evidence type="ECO:0000313" key="1">
    <source>
        <dbReference type="EMBL" id="KAA3679115.1"/>
    </source>
</evidence>
<protein>
    <submittedName>
        <fullName evidence="1">Uncharacterized protein</fullName>
    </submittedName>
</protein>
<reference evidence="1 2" key="1">
    <citation type="journal article" date="2019" name="Gigascience">
        <title>Whole-genome sequence of the oriental lung fluke Paragonimus westermani.</title>
        <authorList>
            <person name="Oey H."/>
            <person name="Zakrzewski M."/>
            <person name="Narain K."/>
            <person name="Devi K.R."/>
            <person name="Agatsuma T."/>
            <person name="Nawaratna S."/>
            <person name="Gobert G.N."/>
            <person name="Jones M.K."/>
            <person name="Ragan M.A."/>
            <person name="McManus D.P."/>
            <person name="Krause L."/>
        </authorList>
    </citation>
    <scope>NUCLEOTIDE SEQUENCE [LARGE SCALE GENOMIC DNA]</scope>
    <source>
        <strain evidence="1 2">IND2009</strain>
    </source>
</reference>
<accession>A0A5J4NTV3</accession>
<keyword evidence="2" id="KW-1185">Reference proteome</keyword>
<organism evidence="1 2">
    <name type="scientific">Paragonimus westermani</name>
    <dbReference type="NCBI Taxonomy" id="34504"/>
    <lineage>
        <taxon>Eukaryota</taxon>
        <taxon>Metazoa</taxon>
        <taxon>Spiralia</taxon>
        <taxon>Lophotrochozoa</taxon>
        <taxon>Platyhelminthes</taxon>
        <taxon>Trematoda</taxon>
        <taxon>Digenea</taxon>
        <taxon>Plagiorchiida</taxon>
        <taxon>Troglotremata</taxon>
        <taxon>Troglotrematidae</taxon>
        <taxon>Paragonimus</taxon>
    </lineage>
</organism>
<gene>
    <name evidence="1" type="ORF">DEA37_0010425</name>
</gene>
<sequence length="102" mass="11618">MQEISSAVQEPLSYWDQFREIWELPKDDFIQRYRQLNPHVSSIDADIASPFISHSAVSPPLNCTRVNRGFFLTSYMSGSVDALITFLVDSVPDSRYHGVHSV</sequence>
<dbReference type="AlphaFoldDB" id="A0A5J4NTV3"/>